<keyword evidence="3" id="KW-0813">Transport</keyword>
<feature type="transmembrane region" description="Helical" evidence="8">
    <location>
        <begin position="248"/>
        <end position="269"/>
    </location>
</feature>
<comment type="similarity">
    <text evidence="2">Belongs to the amino acid-polyamine-organocation (APC) superfamily. Amino acid transporter (AAT) (TC 2.A.3.1) family.</text>
</comment>
<dbReference type="AlphaFoldDB" id="A0A0L8K5Q9"/>
<keyword evidence="7 8" id="KW-0472">Membrane</keyword>
<keyword evidence="4 8" id="KW-0812">Transmembrane</keyword>
<reference evidence="10 11" key="1">
    <citation type="submission" date="2015-06" db="EMBL/GenBank/DDBJ databases">
        <authorList>
            <person name="Hoefler B.C."/>
            <person name="Straight P.D."/>
        </authorList>
    </citation>
    <scope>NUCLEOTIDE SEQUENCE [LARGE SCALE GENOMIC DNA]</scope>
    <source>
        <strain evidence="10 11">NRRL 3427</strain>
    </source>
</reference>
<dbReference type="PROSITE" id="PS00218">
    <property type="entry name" value="AMINO_ACID_PERMEASE_1"/>
    <property type="match status" value="1"/>
</dbReference>
<feature type="transmembrane region" description="Helical" evidence="8">
    <location>
        <begin position="205"/>
        <end position="227"/>
    </location>
</feature>
<accession>A0A0L8K5Q9</accession>
<evidence type="ECO:0000256" key="6">
    <source>
        <dbReference type="ARBA" id="ARBA00022989"/>
    </source>
</evidence>
<evidence type="ECO:0000256" key="4">
    <source>
        <dbReference type="ARBA" id="ARBA00022692"/>
    </source>
</evidence>
<dbReference type="PANTHER" id="PTHR43495:SF5">
    <property type="entry name" value="GAMMA-AMINOBUTYRIC ACID PERMEASE"/>
    <property type="match status" value="1"/>
</dbReference>
<dbReference type="GO" id="GO:0055085">
    <property type="term" value="P:transmembrane transport"/>
    <property type="evidence" value="ECO:0007669"/>
    <property type="project" value="InterPro"/>
</dbReference>
<dbReference type="PIRSF" id="PIRSF006060">
    <property type="entry name" value="AA_transporter"/>
    <property type="match status" value="1"/>
</dbReference>
<feature type="domain" description="Amino acid permease/ SLC12A" evidence="9">
    <location>
        <begin position="25"/>
        <end position="391"/>
    </location>
</feature>
<keyword evidence="6 8" id="KW-1133">Transmembrane helix</keyword>
<comment type="subcellular location">
    <subcellularLocation>
        <location evidence="1">Membrane</location>
        <topology evidence="1">Multi-pass membrane protein</topology>
    </subcellularLocation>
</comment>
<feature type="transmembrane region" description="Helical" evidence="8">
    <location>
        <begin position="164"/>
        <end position="185"/>
    </location>
</feature>
<evidence type="ECO:0000259" key="9">
    <source>
        <dbReference type="Pfam" id="PF00324"/>
    </source>
</evidence>
<dbReference type="RefSeq" id="WP_033203605.1">
    <property type="nucleotide sequence ID" value="NZ_LGUP01000271.1"/>
</dbReference>
<feature type="transmembrane region" description="Helical" evidence="8">
    <location>
        <begin position="26"/>
        <end position="48"/>
    </location>
</feature>
<feature type="transmembrane region" description="Helical" evidence="8">
    <location>
        <begin position="367"/>
        <end position="385"/>
    </location>
</feature>
<dbReference type="Gene3D" id="1.20.1740.10">
    <property type="entry name" value="Amino acid/polyamine transporter I"/>
    <property type="match status" value="1"/>
</dbReference>
<feature type="transmembrane region" description="Helical" evidence="8">
    <location>
        <begin position="397"/>
        <end position="413"/>
    </location>
</feature>
<evidence type="ECO:0000313" key="10">
    <source>
        <dbReference type="EMBL" id="KOG21256.1"/>
    </source>
</evidence>
<keyword evidence="5" id="KW-0029">Amino-acid transport</keyword>
<feature type="transmembrane region" description="Helical" evidence="8">
    <location>
        <begin position="93"/>
        <end position="114"/>
    </location>
</feature>
<dbReference type="InterPro" id="IPR004840">
    <property type="entry name" value="Amino_acid_permease_CS"/>
</dbReference>
<feature type="transmembrane region" description="Helical" evidence="8">
    <location>
        <begin position="419"/>
        <end position="437"/>
    </location>
</feature>
<dbReference type="GO" id="GO:0016020">
    <property type="term" value="C:membrane"/>
    <property type="evidence" value="ECO:0007669"/>
    <property type="project" value="UniProtKB-SubCell"/>
</dbReference>
<evidence type="ECO:0000256" key="2">
    <source>
        <dbReference type="ARBA" id="ARBA00008583"/>
    </source>
</evidence>
<feature type="transmembrane region" description="Helical" evidence="8">
    <location>
        <begin position="297"/>
        <end position="319"/>
    </location>
</feature>
<dbReference type="InterPro" id="IPR004841">
    <property type="entry name" value="AA-permease/SLC12A_dom"/>
</dbReference>
<evidence type="ECO:0000256" key="3">
    <source>
        <dbReference type="ARBA" id="ARBA00022448"/>
    </source>
</evidence>
<gene>
    <name evidence="10" type="ORF">ADK34_22630</name>
</gene>
<sequence length="454" mass="46411">MVRAAAESGGIVTGRVLGSGLRQRHLAMIALGGAIGAGLFVGSGFGIAAAGPGILVAYALAGVLTVLVMRMLGEMSAARPVTGSFAEHARQAFGSWAGLLAGWMYWALLVVSVAAEAVGAAHIVGGWVPGVPGWAWVAVFMTVFTVSNLAGVRNFGELEFWFAGLKIAAIGGFLVLGAVVVAGLFPGHPSPGFAHLTGDGGFLPHGWHGVAVGMVAAVFAFGGLETVTIAAAESDDPVRAVRTGVRSVMWRVSVCYLGSMAVIVTLVPWNAPGVADGPYAAVMDRIGVPGAADLMKAVVLVALLSAMNANIYGSSRMLYALVGRGDAPRALGRLRDGVPYAAVLASAAFGFASVVLSLLWPRTVFPFLLNSIGAAILLVWALIAASHLRLRGPSVRACLALAGIGAVLLFMLGDAASRTQLLTTGGWAAALLAWAWIRGLRSARTGPGTDPLPS</sequence>
<evidence type="ECO:0000256" key="1">
    <source>
        <dbReference type="ARBA" id="ARBA00004141"/>
    </source>
</evidence>
<comment type="caution">
    <text evidence="10">The sequence shown here is derived from an EMBL/GenBank/DDBJ whole genome shotgun (WGS) entry which is preliminary data.</text>
</comment>
<evidence type="ECO:0000256" key="5">
    <source>
        <dbReference type="ARBA" id="ARBA00022970"/>
    </source>
</evidence>
<dbReference type="Proteomes" id="UP000037023">
    <property type="component" value="Unassembled WGS sequence"/>
</dbReference>
<dbReference type="OrthoDB" id="4094931at2"/>
<dbReference type="GO" id="GO:0006865">
    <property type="term" value="P:amino acid transport"/>
    <property type="evidence" value="ECO:0007669"/>
    <property type="project" value="UniProtKB-KW"/>
</dbReference>
<evidence type="ECO:0000256" key="7">
    <source>
        <dbReference type="ARBA" id="ARBA00023136"/>
    </source>
</evidence>
<evidence type="ECO:0000256" key="8">
    <source>
        <dbReference type="SAM" id="Phobius"/>
    </source>
</evidence>
<dbReference type="FunFam" id="1.20.1740.10:FF:000001">
    <property type="entry name" value="Amino acid permease"/>
    <property type="match status" value="1"/>
</dbReference>
<dbReference type="Pfam" id="PF00324">
    <property type="entry name" value="AA_permease"/>
    <property type="match status" value="1"/>
</dbReference>
<protein>
    <submittedName>
        <fullName evidence="10">Amino acid transporter</fullName>
    </submittedName>
</protein>
<dbReference type="PANTHER" id="PTHR43495">
    <property type="entry name" value="GABA PERMEASE"/>
    <property type="match status" value="1"/>
</dbReference>
<feature type="transmembrane region" description="Helical" evidence="8">
    <location>
        <begin position="134"/>
        <end position="152"/>
    </location>
</feature>
<name>A0A0L8K5Q9_STRVR</name>
<feature type="transmembrane region" description="Helical" evidence="8">
    <location>
        <begin position="54"/>
        <end position="72"/>
    </location>
</feature>
<dbReference type="EMBL" id="LGUP01000271">
    <property type="protein sequence ID" value="KOG21256.1"/>
    <property type="molecule type" value="Genomic_DNA"/>
</dbReference>
<proteinExistence type="inferred from homology"/>
<feature type="transmembrane region" description="Helical" evidence="8">
    <location>
        <begin position="340"/>
        <end position="361"/>
    </location>
</feature>
<dbReference type="PATRIC" id="fig|1938.6.peg.4877"/>
<organism evidence="10 11">
    <name type="scientific">Streptomyces viridochromogenes</name>
    <dbReference type="NCBI Taxonomy" id="1938"/>
    <lineage>
        <taxon>Bacteria</taxon>
        <taxon>Bacillati</taxon>
        <taxon>Actinomycetota</taxon>
        <taxon>Actinomycetes</taxon>
        <taxon>Kitasatosporales</taxon>
        <taxon>Streptomycetaceae</taxon>
        <taxon>Streptomyces</taxon>
    </lineage>
</organism>
<evidence type="ECO:0000313" key="11">
    <source>
        <dbReference type="Proteomes" id="UP000037023"/>
    </source>
</evidence>